<dbReference type="EMBL" id="RYZS01000001">
    <property type="protein sequence ID" value="RVU95656.1"/>
    <property type="molecule type" value="Genomic_DNA"/>
</dbReference>
<dbReference type="GO" id="GO:0006355">
    <property type="term" value="P:regulation of DNA-templated transcription"/>
    <property type="evidence" value="ECO:0007669"/>
    <property type="project" value="InterPro"/>
</dbReference>
<dbReference type="GO" id="GO:0003677">
    <property type="term" value="F:DNA binding"/>
    <property type="evidence" value="ECO:0007669"/>
    <property type="project" value="UniProtKB-UniRule"/>
</dbReference>
<evidence type="ECO:0000313" key="7">
    <source>
        <dbReference type="Proteomes" id="UP000288388"/>
    </source>
</evidence>
<dbReference type="SUPFAM" id="SSF46894">
    <property type="entry name" value="C-terminal effector domain of the bipartite response regulators"/>
    <property type="match status" value="1"/>
</dbReference>
<evidence type="ECO:0000256" key="2">
    <source>
        <dbReference type="ARBA" id="ARBA00023125"/>
    </source>
</evidence>
<dbReference type="RefSeq" id="WP_127979289.1">
    <property type="nucleotide sequence ID" value="NZ_JARPWG010000022.1"/>
</dbReference>
<dbReference type="Pfam" id="PF00486">
    <property type="entry name" value="Trans_reg_C"/>
    <property type="match status" value="1"/>
</dbReference>
<gene>
    <name evidence="6" type="ORF">EK398_12840</name>
</gene>
<dbReference type="InterPro" id="IPR001867">
    <property type="entry name" value="OmpR/PhoB-type_DNA-bd"/>
</dbReference>
<comment type="caution">
    <text evidence="6">The sequence shown here is derived from an EMBL/GenBank/DDBJ whole genome shotgun (WGS) entry which is preliminary data.</text>
</comment>
<name>A0A437UQ53_ENTAV</name>
<protein>
    <submittedName>
        <fullName evidence="6">Winged helix family transcriptional regulator</fullName>
    </submittedName>
</protein>
<sequence>MKPLLILTKNILFEQTLQNNLQTLNYEVFCSKILFEKLLHRIDTTKIDDTFAGIIISDTINDDEARQLISEFRKNNLFFRKVSMIPSENERDRIEELGVDGWISDNSPLDQLREYLVTILADVRKGEREKTLVFSQHGELMHKEIQTILHVLSNKEKIFFQKLIDSNGEIVSRVEMSEAIWGECPNNSHLAQMSILVKRIRWKLKELGIEEDIIETTWGKGYRLNQSRFESETTENEYYLLNK</sequence>
<evidence type="ECO:0000256" key="3">
    <source>
        <dbReference type="ARBA" id="ARBA00023163"/>
    </source>
</evidence>
<dbReference type="GO" id="GO:0000160">
    <property type="term" value="P:phosphorelay signal transduction system"/>
    <property type="evidence" value="ECO:0007669"/>
    <property type="project" value="InterPro"/>
</dbReference>
<feature type="DNA-binding region" description="OmpR/PhoB-type" evidence="4">
    <location>
        <begin position="123"/>
        <end position="226"/>
    </location>
</feature>
<reference evidence="6 7" key="1">
    <citation type="submission" date="2018-12" db="EMBL/GenBank/DDBJ databases">
        <title>A novel vanA-carrying plasmid in a clinical isolate of Enterococcus avium.</title>
        <authorList>
            <person name="Bernasconi O.J."/>
            <person name="Luzzaro F."/>
            <person name="Endimiani A."/>
        </authorList>
    </citation>
    <scope>NUCLEOTIDE SEQUENCE [LARGE SCALE GENOMIC DNA]</scope>
    <source>
        <strain evidence="6 7">LC0559/18</strain>
    </source>
</reference>
<accession>A0A437UQ53</accession>
<evidence type="ECO:0000313" key="6">
    <source>
        <dbReference type="EMBL" id="RVU95656.1"/>
    </source>
</evidence>
<dbReference type="Proteomes" id="UP000288388">
    <property type="component" value="Unassembled WGS sequence"/>
</dbReference>
<dbReference type="Gene3D" id="1.10.10.10">
    <property type="entry name" value="Winged helix-like DNA-binding domain superfamily/Winged helix DNA-binding domain"/>
    <property type="match status" value="1"/>
</dbReference>
<evidence type="ECO:0000256" key="1">
    <source>
        <dbReference type="ARBA" id="ARBA00023015"/>
    </source>
</evidence>
<proteinExistence type="predicted"/>
<keyword evidence="1" id="KW-0805">Transcription regulation</keyword>
<evidence type="ECO:0000256" key="4">
    <source>
        <dbReference type="PROSITE-ProRule" id="PRU01091"/>
    </source>
</evidence>
<dbReference type="InterPro" id="IPR036388">
    <property type="entry name" value="WH-like_DNA-bd_sf"/>
</dbReference>
<dbReference type="InterPro" id="IPR016032">
    <property type="entry name" value="Sig_transdc_resp-reg_C-effctor"/>
</dbReference>
<organism evidence="6 7">
    <name type="scientific">Enterococcus avium</name>
    <name type="common">Streptococcus avium</name>
    <dbReference type="NCBI Taxonomy" id="33945"/>
    <lineage>
        <taxon>Bacteria</taxon>
        <taxon>Bacillati</taxon>
        <taxon>Bacillota</taxon>
        <taxon>Bacilli</taxon>
        <taxon>Lactobacillales</taxon>
        <taxon>Enterococcaceae</taxon>
        <taxon>Enterococcus</taxon>
    </lineage>
</organism>
<keyword evidence="2 4" id="KW-0238">DNA-binding</keyword>
<keyword evidence="3" id="KW-0804">Transcription</keyword>
<feature type="domain" description="OmpR/PhoB-type" evidence="5">
    <location>
        <begin position="123"/>
        <end position="226"/>
    </location>
</feature>
<evidence type="ECO:0000259" key="5">
    <source>
        <dbReference type="PROSITE" id="PS51755"/>
    </source>
</evidence>
<dbReference type="AlphaFoldDB" id="A0A437UQ53"/>
<dbReference type="PROSITE" id="PS51755">
    <property type="entry name" value="OMPR_PHOB"/>
    <property type="match status" value="1"/>
</dbReference>
<dbReference type="SMART" id="SM00862">
    <property type="entry name" value="Trans_reg_C"/>
    <property type="match status" value="1"/>
</dbReference>